<keyword evidence="5" id="KW-0969">Cilium</keyword>
<evidence type="ECO:0000313" key="6">
    <source>
        <dbReference type="Proteomes" id="UP000403266"/>
    </source>
</evidence>
<protein>
    <recommendedName>
        <fullName evidence="2">Basal-body rod modification protein FlgD</fullName>
    </recommendedName>
</protein>
<evidence type="ECO:0000256" key="4">
    <source>
        <dbReference type="ARBA" id="ARBA00024746"/>
    </source>
</evidence>
<dbReference type="EMBL" id="VOSK01000409">
    <property type="protein sequence ID" value="MPR30623.1"/>
    <property type="molecule type" value="Genomic_DNA"/>
</dbReference>
<gene>
    <name evidence="5" type="primary">flgD</name>
    <name evidence="5" type="ORF">FS320_37965</name>
</gene>
<reference evidence="5 6" key="1">
    <citation type="journal article" date="2019" name="Syst. Appl. Microbiol.">
        <title>Microvirga tunisiensis sp. nov., a root nodule symbiotic bacterium isolated from Lupinus micranthus and L. luteus grown in Northern Tunisia.</title>
        <authorList>
            <person name="Msaddak A."/>
            <person name="Rejili M."/>
            <person name="Duran D."/>
            <person name="Mars M."/>
            <person name="Palacios J.M."/>
            <person name="Ruiz-Argueso T."/>
            <person name="Rey L."/>
            <person name="Imperial J."/>
        </authorList>
    </citation>
    <scope>NUCLEOTIDE SEQUENCE [LARGE SCALE GENOMIC DNA]</scope>
    <source>
        <strain evidence="5 6">Lmie10</strain>
    </source>
</reference>
<dbReference type="RefSeq" id="WP_152717449.1">
    <property type="nucleotide sequence ID" value="NZ_VOSJ01000433.1"/>
</dbReference>
<keyword evidence="5" id="KW-0966">Cell projection</keyword>
<dbReference type="GO" id="GO:0044781">
    <property type="term" value="P:bacterial-type flagellum organization"/>
    <property type="evidence" value="ECO:0007669"/>
    <property type="project" value="UniProtKB-KW"/>
</dbReference>
<proteinExistence type="inferred from homology"/>
<sequence length="131" mass="13751">MNVSSVSSTVTTQRTATTETSSTATYDNFLKLLLTQMKNQDPTEPMKSTDYMAQLATFSQVEQTVKSNSKLDALLSSSTWAQADSVIGRTVSTADGKISGEVLSVTIASDGAVAKLKGGEQILLGPGIIVS</sequence>
<accession>A0A5N7MUG2</accession>
<dbReference type="InterPro" id="IPR005648">
    <property type="entry name" value="FlgD"/>
</dbReference>
<keyword evidence="6" id="KW-1185">Reference proteome</keyword>
<comment type="function">
    <text evidence="4">Required for flagellar hook formation. May act as a scaffolding protein.</text>
</comment>
<comment type="similarity">
    <text evidence="1">Belongs to the FlgD family.</text>
</comment>
<dbReference type="Pfam" id="PF03963">
    <property type="entry name" value="FlgD"/>
    <property type="match status" value="1"/>
</dbReference>
<evidence type="ECO:0000256" key="2">
    <source>
        <dbReference type="ARBA" id="ARBA00016013"/>
    </source>
</evidence>
<organism evidence="5 6">
    <name type="scientific">Microvirga tunisiensis</name>
    <dbReference type="NCBI Taxonomy" id="2108360"/>
    <lineage>
        <taxon>Bacteria</taxon>
        <taxon>Pseudomonadati</taxon>
        <taxon>Pseudomonadota</taxon>
        <taxon>Alphaproteobacteria</taxon>
        <taxon>Hyphomicrobiales</taxon>
        <taxon>Methylobacteriaceae</taxon>
        <taxon>Microvirga</taxon>
    </lineage>
</organism>
<evidence type="ECO:0000256" key="3">
    <source>
        <dbReference type="ARBA" id="ARBA00022795"/>
    </source>
</evidence>
<keyword evidence="5" id="KW-0282">Flagellum</keyword>
<evidence type="ECO:0000256" key="1">
    <source>
        <dbReference type="ARBA" id="ARBA00010577"/>
    </source>
</evidence>
<dbReference type="NCBIfam" id="NF004670">
    <property type="entry name" value="PRK06009.1"/>
    <property type="match status" value="1"/>
</dbReference>
<dbReference type="OrthoDB" id="9785233at2"/>
<name>A0A5N7MUG2_9HYPH</name>
<evidence type="ECO:0000313" key="5">
    <source>
        <dbReference type="EMBL" id="MPR30623.1"/>
    </source>
</evidence>
<dbReference type="Proteomes" id="UP000403266">
    <property type="component" value="Unassembled WGS sequence"/>
</dbReference>
<comment type="caution">
    <text evidence="5">The sequence shown here is derived from an EMBL/GenBank/DDBJ whole genome shotgun (WGS) entry which is preliminary data.</text>
</comment>
<keyword evidence="3" id="KW-1005">Bacterial flagellum biogenesis</keyword>
<dbReference type="AlphaFoldDB" id="A0A5N7MUG2"/>